<protein>
    <recommendedName>
        <fullName evidence="11">Polyketide synthase</fullName>
    </recommendedName>
</protein>
<dbReference type="InterPro" id="IPR000873">
    <property type="entry name" value="AMP-dep_synth/lig_dom"/>
</dbReference>
<evidence type="ECO:0000256" key="1">
    <source>
        <dbReference type="ARBA" id="ARBA00006432"/>
    </source>
</evidence>
<evidence type="ECO:0000259" key="7">
    <source>
        <dbReference type="PROSITE" id="PS50075"/>
    </source>
</evidence>
<dbReference type="InterPro" id="IPR036736">
    <property type="entry name" value="ACP-like_sf"/>
</dbReference>
<dbReference type="SUPFAM" id="SSF53901">
    <property type="entry name" value="Thiolase-like"/>
    <property type="match status" value="1"/>
</dbReference>
<feature type="compositionally biased region" description="Basic residues" evidence="6">
    <location>
        <begin position="1376"/>
        <end position="1388"/>
    </location>
</feature>
<comment type="similarity">
    <text evidence="1">Belongs to the ATP-dependent AMP-binding enzyme family.</text>
</comment>
<dbReference type="InterPro" id="IPR020845">
    <property type="entry name" value="AMP-binding_CS"/>
</dbReference>
<dbReference type="InterPro" id="IPR045851">
    <property type="entry name" value="AMP-bd_C_sf"/>
</dbReference>
<evidence type="ECO:0000313" key="9">
    <source>
        <dbReference type="EMBL" id="GAA2529808.1"/>
    </source>
</evidence>
<evidence type="ECO:0000256" key="5">
    <source>
        <dbReference type="ARBA" id="ARBA00022679"/>
    </source>
</evidence>
<gene>
    <name evidence="9" type="ORF">GCM10010201_31340</name>
</gene>
<keyword evidence="5" id="KW-0808">Transferase</keyword>
<organism evidence="9 10">
    <name type="scientific">Pilimelia columellifera subsp. columellifera</name>
    <dbReference type="NCBI Taxonomy" id="706583"/>
    <lineage>
        <taxon>Bacteria</taxon>
        <taxon>Bacillati</taxon>
        <taxon>Actinomycetota</taxon>
        <taxon>Actinomycetes</taxon>
        <taxon>Micromonosporales</taxon>
        <taxon>Micromonosporaceae</taxon>
        <taxon>Pilimelia</taxon>
    </lineage>
</organism>
<dbReference type="Pfam" id="PF00550">
    <property type="entry name" value="PP-binding"/>
    <property type="match status" value="1"/>
</dbReference>
<dbReference type="Gene3D" id="3.40.47.10">
    <property type="match status" value="1"/>
</dbReference>
<reference evidence="10" key="1">
    <citation type="journal article" date="2019" name="Int. J. Syst. Evol. Microbiol.">
        <title>The Global Catalogue of Microorganisms (GCM) 10K type strain sequencing project: providing services to taxonomists for standard genome sequencing and annotation.</title>
        <authorList>
            <consortium name="The Broad Institute Genomics Platform"/>
            <consortium name="The Broad Institute Genome Sequencing Center for Infectious Disease"/>
            <person name="Wu L."/>
            <person name="Ma J."/>
        </authorList>
    </citation>
    <scope>NUCLEOTIDE SEQUENCE [LARGE SCALE GENOMIC DNA]</scope>
    <source>
        <strain evidence="10">JCM 3367</strain>
    </source>
</reference>
<proteinExistence type="inferred from homology"/>
<evidence type="ECO:0000256" key="2">
    <source>
        <dbReference type="ARBA" id="ARBA00022450"/>
    </source>
</evidence>
<comment type="caution">
    <text evidence="9">The sequence shown here is derived from an EMBL/GenBank/DDBJ whole genome shotgun (WGS) entry which is preliminary data.</text>
</comment>
<evidence type="ECO:0000259" key="8">
    <source>
        <dbReference type="PROSITE" id="PS52004"/>
    </source>
</evidence>
<dbReference type="Pfam" id="PF13193">
    <property type="entry name" value="AMP-binding_C"/>
    <property type="match status" value="1"/>
</dbReference>
<dbReference type="InterPro" id="IPR009081">
    <property type="entry name" value="PP-bd_ACP"/>
</dbReference>
<dbReference type="PROSITE" id="PS50075">
    <property type="entry name" value="CARRIER"/>
    <property type="match status" value="1"/>
</dbReference>
<dbReference type="SUPFAM" id="SSF56801">
    <property type="entry name" value="Acetyl-CoA synthetase-like"/>
    <property type="match status" value="1"/>
</dbReference>
<dbReference type="SUPFAM" id="SSF51735">
    <property type="entry name" value="NAD(P)-binding Rossmann-fold domains"/>
    <property type="match status" value="1"/>
</dbReference>
<dbReference type="SUPFAM" id="SSF47336">
    <property type="entry name" value="ACP-like"/>
    <property type="match status" value="1"/>
</dbReference>
<dbReference type="EMBL" id="BAAARY010000018">
    <property type="protein sequence ID" value="GAA2529808.1"/>
    <property type="molecule type" value="Genomic_DNA"/>
</dbReference>
<dbReference type="SMART" id="SM00825">
    <property type="entry name" value="PKS_KS"/>
    <property type="match status" value="1"/>
</dbReference>
<keyword evidence="10" id="KW-1185">Reference proteome</keyword>
<evidence type="ECO:0008006" key="11">
    <source>
        <dbReference type="Google" id="ProtNLM"/>
    </source>
</evidence>
<dbReference type="Gene3D" id="3.30.300.30">
    <property type="match status" value="1"/>
</dbReference>
<evidence type="ECO:0000313" key="10">
    <source>
        <dbReference type="Proteomes" id="UP001499978"/>
    </source>
</evidence>
<evidence type="ECO:0000256" key="3">
    <source>
        <dbReference type="ARBA" id="ARBA00022553"/>
    </source>
</evidence>
<evidence type="ECO:0000256" key="4">
    <source>
        <dbReference type="ARBA" id="ARBA00022598"/>
    </source>
</evidence>
<dbReference type="PROSITE" id="PS00455">
    <property type="entry name" value="AMP_BINDING"/>
    <property type="match status" value="1"/>
</dbReference>
<feature type="domain" description="Carrier" evidence="7">
    <location>
        <begin position="882"/>
        <end position="962"/>
    </location>
</feature>
<dbReference type="InterPro" id="IPR042099">
    <property type="entry name" value="ANL_N_sf"/>
</dbReference>
<dbReference type="InterPro" id="IPR020841">
    <property type="entry name" value="PKS_Beta-ketoAc_synthase_dom"/>
</dbReference>
<dbReference type="Gene3D" id="1.10.1200.10">
    <property type="entry name" value="ACP-like"/>
    <property type="match status" value="1"/>
</dbReference>
<evidence type="ECO:0000256" key="6">
    <source>
        <dbReference type="SAM" id="MobiDB-lite"/>
    </source>
</evidence>
<dbReference type="Gene3D" id="3.40.50.720">
    <property type="entry name" value="NAD(P)-binding Rossmann-like Domain"/>
    <property type="match status" value="1"/>
</dbReference>
<keyword evidence="4" id="KW-0436">Ligase</keyword>
<accession>A0ABP6B234</accession>
<dbReference type="PROSITE" id="PS52004">
    <property type="entry name" value="KS3_2"/>
    <property type="match status" value="1"/>
</dbReference>
<sequence length="1388" mass="145623">MVRADLIKSLSVILPEHAERLGNKIAYEDDIRAVTYAELEARTGRLAGHLIDAGLRRGDRVALCLGNTVAMVEGYMATVRAGGVGVPLNPYASRRQLAFLMSDSGARFVMTTAAHAGEFTSAPERPVVLATGTAAGCLSFDRLAITDPAAAAPDDLGLDEIAWMFYTSGTTGRPKGVLSTQRNCFWSVASCYVPVPGLSVKDRVLWPLPLFHSLSHIACVLSVTAVGATARIIDGQSAGEVLELLRTNRSTFLAGVPTTYHRLVEARQEDDRELPDLRMALVGGAVTRPELRRAFEQSFGVPLVDAYGSTETCGAITINSPESAGPDGSCGRPVPGVNVLIVDRATGAETDPGEEGEVWVRSPSVMAGYHNDPGATAAALRDGWFRTGDLARRDAAGYVTICGRLKDLVIRGGENIHPEAIEPVLRDARGVADAGVGGIYHDVLGEVHVAYVRPCPDGLELRALLDHCRSELAPAELPEEIREVRDIPRTASGKISRHRLAAQPSWLRWSASGEHTGLLSVAWRPLPSGDATGEPGQPHDRTPASDASADLALWTQLDLTPPADAPTDPVRRAALGRCLARELAERAGRLGADDRLVVLIRHAVATGPDDDAPDPAQLPVWEEARRLRPRTVGRLVTVDLGHETTAPEAATGGVEPEMAVRRGRALVPRLIPVPVEDRPWPLTDLTPGGSVVVTGADTEAGAAFAQRLAAATGARTALVVGAAVAADGLGPDVEVVTVAPGTAGNLRRALDALPRPVTAVLHASGDAEVGHALYLATAELRTATFVATGAADAQTLVHARRRRGLPASYIGWDASGRPEDRLAALDAALGLGVAVLLAVRPELPPPGADVPPLLRELVTAAPRTATPDATTTAELRRSLTALDEPRRLALLRDLVSGHTGAVLGGSACDDYGRAFRDLGLTSAAVVELRNRLTAATGLALPATVTFSHPTIDALATHLRAQLLGPGEAAADANAALDAVTVADDPIAIVGMACRLPGDVGSPADLWRLVLAGGEGITGFPADRGWDLANLFDADPGHAGTSYVGRGGFLPDAAGFDAGFFGIAPREALAMDPQQRLLLETSWEALEHAGLDPATLRGTDVAVFAGVMGHGPAPDGQLPSDLEGFLTTGTAASVASGRVSYVFGFEGPAVTVDTACSSSLVAIHLAAQAHARRVCRVLPAAGPRPRRTVQAVLGRRRRYRLGGGRRDRRPGAAVFGPSPWPPGARRPTRVGDQPGWRLERADRPQRCRSAARHTSGAGQGRAERRRRGRGGGPRHRHRAGRPDRGRGAVGDLRPGPGPGPADVAGLVEVEHRPHPGGGGRRWSDQDGAGAAARCAPTNAARGSALAASRLGGRRRPADHRGPALAADRASPPCRGVVVRRQRHQRAPHP</sequence>
<dbReference type="InterPro" id="IPR036291">
    <property type="entry name" value="NAD(P)-bd_dom_sf"/>
</dbReference>
<name>A0ABP6B234_9ACTN</name>
<dbReference type="Pfam" id="PF00501">
    <property type="entry name" value="AMP-binding"/>
    <property type="match status" value="1"/>
</dbReference>
<dbReference type="InterPro" id="IPR016039">
    <property type="entry name" value="Thiolase-like"/>
</dbReference>
<feature type="domain" description="Ketosynthase family 3 (KS3)" evidence="8">
    <location>
        <begin position="983"/>
        <end position="1388"/>
    </location>
</feature>
<dbReference type="Gene3D" id="3.40.50.12780">
    <property type="entry name" value="N-terminal domain of ligase-like"/>
    <property type="match status" value="1"/>
</dbReference>
<dbReference type="InterPro" id="IPR014030">
    <property type="entry name" value="Ketoacyl_synth_N"/>
</dbReference>
<feature type="region of interest" description="Disordered" evidence="6">
    <location>
        <begin position="524"/>
        <end position="546"/>
    </location>
</feature>
<dbReference type="Pfam" id="PF00109">
    <property type="entry name" value="ketoacyl-synt"/>
    <property type="match status" value="1"/>
</dbReference>
<dbReference type="InterPro" id="IPR025110">
    <property type="entry name" value="AMP-bd_C"/>
</dbReference>
<dbReference type="InterPro" id="IPR018201">
    <property type="entry name" value="Ketoacyl_synth_AS"/>
</dbReference>
<dbReference type="CDD" id="cd00833">
    <property type="entry name" value="PKS"/>
    <property type="match status" value="1"/>
</dbReference>
<feature type="compositionally biased region" description="Low complexity" evidence="6">
    <location>
        <begin position="1327"/>
        <end position="1349"/>
    </location>
</feature>
<keyword evidence="2" id="KW-0596">Phosphopantetheine</keyword>
<dbReference type="SMART" id="SM00823">
    <property type="entry name" value="PKS_PP"/>
    <property type="match status" value="1"/>
</dbReference>
<dbReference type="PANTHER" id="PTHR43201:SF5">
    <property type="entry name" value="MEDIUM-CHAIN ACYL-COA LIGASE ACSF2, MITOCHONDRIAL"/>
    <property type="match status" value="1"/>
</dbReference>
<keyword evidence="3" id="KW-0597">Phosphoprotein</keyword>
<feature type="compositionally biased region" description="Basic residues" evidence="6">
    <location>
        <begin position="1262"/>
        <end position="1278"/>
    </location>
</feature>
<dbReference type="PANTHER" id="PTHR43201">
    <property type="entry name" value="ACYL-COA SYNTHETASE"/>
    <property type="match status" value="1"/>
</dbReference>
<feature type="region of interest" description="Disordered" evidence="6">
    <location>
        <begin position="1195"/>
        <end position="1388"/>
    </location>
</feature>
<dbReference type="PROSITE" id="PS00606">
    <property type="entry name" value="KS3_1"/>
    <property type="match status" value="1"/>
</dbReference>
<dbReference type="Proteomes" id="UP001499978">
    <property type="component" value="Unassembled WGS sequence"/>
</dbReference>
<dbReference type="InterPro" id="IPR020806">
    <property type="entry name" value="PKS_PP-bd"/>
</dbReference>